<evidence type="ECO:0000313" key="4">
    <source>
        <dbReference type="EMBL" id="KAE8930587.1"/>
    </source>
</evidence>
<comment type="subcellular location">
    <subcellularLocation>
        <location evidence="1">Nucleus</location>
    </subcellularLocation>
</comment>
<proteinExistence type="predicted"/>
<reference evidence="4 5" key="1">
    <citation type="submission" date="2018-08" db="EMBL/GenBank/DDBJ databases">
        <title>Genomic investigation of the strawberry pathogen Phytophthora fragariae indicates pathogenicity is determined by transcriptional variation in three key races.</title>
        <authorList>
            <person name="Adams T.M."/>
            <person name="Armitage A.D."/>
            <person name="Sobczyk M.K."/>
            <person name="Bates H.J."/>
            <person name="Dunwell J.M."/>
            <person name="Nellist C.F."/>
            <person name="Harrison R.J."/>
        </authorList>
    </citation>
    <scope>NUCLEOTIDE SEQUENCE [LARGE SCALE GENOMIC DNA]</scope>
    <source>
        <strain evidence="4 5">NOV-9</strain>
    </source>
</reference>
<dbReference type="PROSITE" id="PS00598">
    <property type="entry name" value="CHROMO_1"/>
    <property type="match status" value="1"/>
</dbReference>
<dbReference type="InterPro" id="IPR000953">
    <property type="entry name" value="Chromo/chromo_shadow_dom"/>
</dbReference>
<evidence type="ECO:0000256" key="2">
    <source>
        <dbReference type="ARBA" id="ARBA00023242"/>
    </source>
</evidence>
<dbReference type="PROSITE" id="PS50013">
    <property type="entry name" value="CHROMO_2"/>
    <property type="match status" value="1"/>
</dbReference>
<dbReference type="InterPro" id="IPR023779">
    <property type="entry name" value="Chromodomain_CS"/>
</dbReference>
<dbReference type="InterPro" id="IPR023780">
    <property type="entry name" value="Chromo_domain"/>
</dbReference>
<dbReference type="InterPro" id="IPR016197">
    <property type="entry name" value="Chromo-like_dom_sf"/>
</dbReference>
<dbReference type="EMBL" id="QXGF01001359">
    <property type="protein sequence ID" value="KAE8930587.1"/>
    <property type="molecule type" value="Genomic_DNA"/>
</dbReference>
<organism evidence="4 5">
    <name type="scientific">Phytophthora fragariae</name>
    <dbReference type="NCBI Taxonomy" id="53985"/>
    <lineage>
        <taxon>Eukaryota</taxon>
        <taxon>Sar</taxon>
        <taxon>Stramenopiles</taxon>
        <taxon>Oomycota</taxon>
        <taxon>Peronosporomycetes</taxon>
        <taxon>Peronosporales</taxon>
        <taxon>Peronosporaceae</taxon>
        <taxon>Phytophthora</taxon>
    </lineage>
</organism>
<gene>
    <name evidence="4" type="ORF">PF009_g19329</name>
</gene>
<name>A0A6A3EE69_9STRA</name>
<evidence type="ECO:0000256" key="1">
    <source>
        <dbReference type="ARBA" id="ARBA00004123"/>
    </source>
</evidence>
<protein>
    <recommendedName>
        <fullName evidence="3">Chromo domain-containing protein</fullName>
    </recommendedName>
</protein>
<dbReference type="Proteomes" id="UP000429523">
    <property type="component" value="Unassembled WGS sequence"/>
</dbReference>
<dbReference type="Gene3D" id="2.40.50.40">
    <property type="match status" value="1"/>
</dbReference>
<dbReference type="SUPFAM" id="SSF54160">
    <property type="entry name" value="Chromo domain-like"/>
    <property type="match status" value="1"/>
</dbReference>
<comment type="caution">
    <text evidence="4">The sequence shown here is derived from an EMBL/GenBank/DDBJ whole genome shotgun (WGS) entry which is preliminary data.</text>
</comment>
<sequence>MTGIKAMSPFDPLAVPQSVTPATLEDIQQNRRIQLDKLQPALEQMHKRIVETNNKVRARGRQVRGQKQGTRMAQFEVGDFVLYADVWAHSRSKLCVRWCGPAQVTAATSNWIFKIKNLVTGDEREAHASRLKFYSDSSLEVSEELLQHVAHNSEGHVVSKFLRASYDTAAKSYKLLVRWRGLSEQEDSWEPVQVMLEDVPAAVKAFIADHADESIVRKLADAHGISID</sequence>
<dbReference type="Pfam" id="PF00385">
    <property type="entry name" value="Chromo"/>
    <property type="match status" value="1"/>
</dbReference>
<accession>A0A6A3EE69</accession>
<dbReference type="AlphaFoldDB" id="A0A6A3EE69"/>
<evidence type="ECO:0000313" key="5">
    <source>
        <dbReference type="Proteomes" id="UP000429523"/>
    </source>
</evidence>
<evidence type="ECO:0000259" key="3">
    <source>
        <dbReference type="PROSITE" id="PS50013"/>
    </source>
</evidence>
<dbReference type="GO" id="GO:0005634">
    <property type="term" value="C:nucleus"/>
    <property type="evidence" value="ECO:0007669"/>
    <property type="project" value="UniProtKB-SubCell"/>
</dbReference>
<feature type="domain" description="Chromo" evidence="3">
    <location>
        <begin position="156"/>
        <end position="206"/>
    </location>
</feature>
<dbReference type="SMART" id="SM00298">
    <property type="entry name" value="CHROMO"/>
    <property type="match status" value="1"/>
</dbReference>
<keyword evidence="2" id="KW-0539">Nucleus</keyword>